<comment type="subcellular location">
    <subcellularLocation>
        <location evidence="1 6">Membrane</location>
        <topology evidence="1 6">Multi-pass membrane protein</topology>
    </subcellularLocation>
</comment>
<proteinExistence type="inferred from homology"/>
<keyword evidence="3 6" id="KW-0812">Transmembrane</keyword>
<protein>
    <recommendedName>
        <fullName evidence="6">WAT1-related protein</fullName>
    </recommendedName>
</protein>
<keyword evidence="4 6" id="KW-1133">Transmembrane helix</keyword>
<name>A0AAD6EWH0_9POAL</name>
<dbReference type="InterPro" id="IPR000620">
    <property type="entry name" value="EamA_dom"/>
</dbReference>
<evidence type="ECO:0000313" key="9">
    <source>
        <dbReference type="Proteomes" id="UP001210211"/>
    </source>
</evidence>
<evidence type="ECO:0000313" key="8">
    <source>
        <dbReference type="EMBL" id="KAJ3703629.1"/>
    </source>
</evidence>
<feature type="transmembrane region" description="Helical" evidence="6">
    <location>
        <begin position="7"/>
        <end position="27"/>
    </location>
</feature>
<evidence type="ECO:0000256" key="1">
    <source>
        <dbReference type="ARBA" id="ARBA00004141"/>
    </source>
</evidence>
<evidence type="ECO:0000256" key="3">
    <source>
        <dbReference type="ARBA" id="ARBA00022692"/>
    </source>
</evidence>
<keyword evidence="9" id="KW-1185">Reference proteome</keyword>
<sequence length="115" mass="12453">MDKKPYIVAVLIQLIYTGSIVISKAAFNGGMPTIVFVFYRQVFASSMCLVPSAIVFGREKTPNMSLPIFINIFFLALLGVAFSLNIFNLGIKYTSSTVTAAMTNALPVVTFAIAC</sequence>
<reference evidence="8 9" key="1">
    <citation type="journal article" date="2022" name="Cell">
        <title>Repeat-based holocentromeres influence genome architecture and karyotype evolution.</title>
        <authorList>
            <person name="Hofstatter P.G."/>
            <person name="Thangavel G."/>
            <person name="Lux T."/>
            <person name="Neumann P."/>
            <person name="Vondrak T."/>
            <person name="Novak P."/>
            <person name="Zhang M."/>
            <person name="Costa L."/>
            <person name="Castellani M."/>
            <person name="Scott A."/>
            <person name="Toegelov H."/>
            <person name="Fuchs J."/>
            <person name="Mata-Sucre Y."/>
            <person name="Dias Y."/>
            <person name="Vanzela A.L.L."/>
            <person name="Huettel B."/>
            <person name="Almeida C.C.S."/>
            <person name="Simkova H."/>
            <person name="Souza G."/>
            <person name="Pedrosa-Harand A."/>
            <person name="Macas J."/>
            <person name="Mayer K.F.X."/>
            <person name="Houben A."/>
            <person name="Marques A."/>
        </authorList>
    </citation>
    <scope>NUCLEOTIDE SEQUENCE [LARGE SCALE GENOMIC DNA]</scope>
    <source>
        <strain evidence="8">RhyTen1mFocal</strain>
    </source>
</reference>
<evidence type="ECO:0000256" key="6">
    <source>
        <dbReference type="RuleBase" id="RU363077"/>
    </source>
</evidence>
<feature type="transmembrane region" description="Helical" evidence="6">
    <location>
        <begin position="68"/>
        <end position="87"/>
    </location>
</feature>
<comment type="caution">
    <text evidence="8">The sequence shown here is derived from an EMBL/GenBank/DDBJ whole genome shotgun (WGS) entry which is preliminary data.</text>
</comment>
<comment type="caution">
    <text evidence="6">Lacks conserved residue(s) required for the propagation of feature annotation.</text>
</comment>
<dbReference type="AlphaFoldDB" id="A0AAD6EWH0"/>
<organism evidence="8 9">
    <name type="scientific">Rhynchospora tenuis</name>
    <dbReference type="NCBI Taxonomy" id="198213"/>
    <lineage>
        <taxon>Eukaryota</taxon>
        <taxon>Viridiplantae</taxon>
        <taxon>Streptophyta</taxon>
        <taxon>Embryophyta</taxon>
        <taxon>Tracheophyta</taxon>
        <taxon>Spermatophyta</taxon>
        <taxon>Magnoliopsida</taxon>
        <taxon>Liliopsida</taxon>
        <taxon>Poales</taxon>
        <taxon>Cyperaceae</taxon>
        <taxon>Cyperoideae</taxon>
        <taxon>Rhynchosporeae</taxon>
        <taxon>Rhynchospora</taxon>
    </lineage>
</organism>
<evidence type="ECO:0000259" key="7">
    <source>
        <dbReference type="Pfam" id="PF00892"/>
    </source>
</evidence>
<feature type="transmembrane region" description="Helical" evidence="6">
    <location>
        <begin position="33"/>
        <end position="56"/>
    </location>
</feature>
<evidence type="ECO:0000256" key="5">
    <source>
        <dbReference type="ARBA" id="ARBA00023136"/>
    </source>
</evidence>
<dbReference type="Proteomes" id="UP001210211">
    <property type="component" value="Unassembled WGS sequence"/>
</dbReference>
<comment type="similarity">
    <text evidence="2 6">Belongs to the drug/metabolite transporter (DMT) superfamily. Plant drug/metabolite exporter (P-DME) (TC 2.A.7.4) family.</text>
</comment>
<keyword evidence="5 6" id="KW-0472">Membrane</keyword>
<evidence type="ECO:0000256" key="2">
    <source>
        <dbReference type="ARBA" id="ARBA00007635"/>
    </source>
</evidence>
<feature type="domain" description="EamA" evidence="7">
    <location>
        <begin position="5"/>
        <end position="113"/>
    </location>
</feature>
<dbReference type="InterPro" id="IPR030184">
    <property type="entry name" value="WAT1-related"/>
</dbReference>
<gene>
    <name evidence="8" type="ORF">LUZ61_007334</name>
</gene>
<evidence type="ECO:0000256" key="4">
    <source>
        <dbReference type="ARBA" id="ARBA00022989"/>
    </source>
</evidence>
<dbReference type="Pfam" id="PF00892">
    <property type="entry name" value="EamA"/>
    <property type="match status" value="1"/>
</dbReference>
<dbReference type="GO" id="GO:0022857">
    <property type="term" value="F:transmembrane transporter activity"/>
    <property type="evidence" value="ECO:0007669"/>
    <property type="project" value="InterPro"/>
</dbReference>
<dbReference type="GO" id="GO:0016020">
    <property type="term" value="C:membrane"/>
    <property type="evidence" value="ECO:0007669"/>
    <property type="project" value="UniProtKB-SubCell"/>
</dbReference>
<accession>A0AAD6EWH0</accession>
<dbReference type="EMBL" id="JAMRDG010000001">
    <property type="protein sequence ID" value="KAJ3703629.1"/>
    <property type="molecule type" value="Genomic_DNA"/>
</dbReference>
<dbReference type="PANTHER" id="PTHR31218">
    <property type="entry name" value="WAT1-RELATED PROTEIN"/>
    <property type="match status" value="1"/>
</dbReference>